<evidence type="ECO:0008006" key="4">
    <source>
        <dbReference type="Google" id="ProtNLM"/>
    </source>
</evidence>
<dbReference type="RefSeq" id="WP_158584998.1">
    <property type="nucleotide sequence ID" value="NZ_MCIA01000008.1"/>
</dbReference>
<dbReference type="Proteomes" id="UP000284277">
    <property type="component" value="Unassembled WGS sequence"/>
</dbReference>
<evidence type="ECO:0000313" key="3">
    <source>
        <dbReference type="Proteomes" id="UP000284277"/>
    </source>
</evidence>
<proteinExistence type="predicted"/>
<protein>
    <recommendedName>
        <fullName evidence="4">Motility protein</fullName>
    </recommendedName>
</protein>
<gene>
    <name evidence="2" type="ORF">BET01_15615</name>
</gene>
<evidence type="ECO:0000313" key="2">
    <source>
        <dbReference type="EMBL" id="RKD33041.1"/>
    </source>
</evidence>
<keyword evidence="3" id="KW-1185">Reference proteome</keyword>
<feature type="region of interest" description="Disordered" evidence="1">
    <location>
        <begin position="40"/>
        <end position="63"/>
    </location>
</feature>
<sequence length="63" mass="6719">MDVAAFSMDMSMAKLQQNVGLSIAKKAMNQEEQQAAGLLDMVSRSNPGQIPHSGVGQNIDTRA</sequence>
<evidence type="ECO:0000256" key="1">
    <source>
        <dbReference type="SAM" id="MobiDB-lite"/>
    </source>
</evidence>
<organism evidence="2 3">
    <name type="scientific">Lacrimispora algidixylanolytica</name>
    <dbReference type="NCBI Taxonomy" id="94868"/>
    <lineage>
        <taxon>Bacteria</taxon>
        <taxon>Bacillati</taxon>
        <taxon>Bacillota</taxon>
        <taxon>Clostridia</taxon>
        <taxon>Lachnospirales</taxon>
        <taxon>Lachnospiraceae</taxon>
        <taxon>Lacrimispora</taxon>
    </lineage>
</organism>
<comment type="caution">
    <text evidence="2">The sequence shown here is derived from an EMBL/GenBank/DDBJ whole genome shotgun (WGS) entry which is preliminary data.</text>
</comment>
<dbReference type="OrthoDB" id="1924973at2"/>
<dbReference type="AlphaFoldDB" id="A0A419T6E5"/>
<dbReference type="EMBL" id="MCIA01000008">
    <property type="protein sequence ID" value="RKD33041.1"/>
    <property type="molecule type" value="Genomic_DNA"/>
</dbReference>
<dbReference type="InterPro" id="IPR025906">
    <property type="entry name" value="YjfB_motility"/>
</dbReference>
<name>A0A419T6E5_9FIRM</name>
<dbReference type="Pfam" id="PF14070">
    <property type="entry name" value="YjfB_motility"/>
    <property type="match status" value="1"/>
</dbReference>
<reference evidence="2 3" key="1">
    <citation type="submission" date="2016-08" db="EMBL/GenBank/DDBJ databases">
        <title>A new outlook on sporulation: Clostridium algidixylanolyticum.</title>
        <authorList>
            <person name="Poppleton D.I."/>
            <person name="Gribaldo S."/>
        </authorList>
    </citation>
    <scope>NUCLEOTIDE SEQUENCE [LARGE SCALE GENOMIC DNA]</scope>
    <source>
        <strain evidence="2 3">SPL73</strain>
    </source>
</reference>
<accession>A0A419T6E5</accession>